<evidence type="ECO:0000313" key="1">
    <source>
        <dbReference type="EMBL" id="ASJ79469.1"/>
    </source>
</evidence>
<proteinExistence type="predicted"/>
<dbReference type="EMBL" id="KY979108">
    <property type="protein sequence ID" value="ASJ79469.1"/>
    <property type="molecule type" value="Genomic_DNA"/>
</dbReference>
<accession>A0A220NRM8</accession>
<reference evidence="2" key="1">
    <citation type="submission" date="2017-04" db="EMBL/GenBank/DDBJ databases">
        <authorList>
            <person name="Kim M."/>
            <person name="Ryu S."/>
            <person name="Kim M."/>
        </authorList>
    </citation>
    <scope>NUCLEOTIDE SEQUENCE [LARGE SCALE GENOMIC DNA]</scope>
</reference>
<name>A0A220NRM8_9CAUD</name>
<gene>
    <name evidence="1" type="ORF">ECP1_015</name>
</gene>
<keyword evidence="2" id="KW-1185">Reference proteome</keyword>
<evidence type="ECO:0000313" key="2">
    <source>
        <dbReference type="Proteomes" id="UP000224802"/>
    </source>
</evidence>
<dbReference type="Proteomes" id="UP000224802">
    <property type="component" value="Segment"/>
</dbReference>
<organism evidence="1 2">
    <name type="scientific">Escherichia phage ECP1</name>
    <dbReference type="NCBI Taxonomy" id="2015807"/>
    <lineage>
        <taxon>Viruses</taxon>
        <taxon>Duplodnaviria</taxon>
        <taxon>Heunggongvirae</taxon>
        <taxon>Uroviricota</taxon>
        <taxon>Caudoviricetes</taxon>
        <taxon>Hendrixvirinae</taxon>
        <taxon>Wongtaivirus</taxon>
        <taxon>Wongtaivirus ECP1</taxon>
    </lineage>
</organism>
<protein>
    <submittedName>
        <fullName evidence="1">Uncharacterized protein</fullName>
    </submittedName>
</protein>
<sequence length="51" mass="6080">MLCIKENQRNGWLRESGWQEVALTTSCRFARAYRSRTNLITKHSSLDLFYQ</sequence>